<reference evidence="2 3" key="1">
    <citation type="journal article" date="2016" name="Nat. Commun.">
        <title>Thousands of microbial genomes shed light on interconnected biogeochemical processes in an aquifer system.</title>
        <authorList>
            <person name="Anantharaman K."/>
            <person name="Brown C.T."/>
            <person name="Hug L.A."/>
            <person name="Sharon I."/>
            <person name="Castelle C.J."/>
            <person name="Probst A.J."/>
            <person name="Thomas B.C."/>
            <person name="Singh A."/>
            <person name="Wilkins M.J."/>
            <person name="Karaoz U."/>
            <person name="Brodie E.L."/>
            <person name="Williams K.H."/>
            <person name="Hubbard S.S."/>
            <person name="Banfield J.F."/>
        </authorList>
    </citation>
    <scope>NUCLEOTIDE SEQUENCE [LARGE SCALE GENOMIC DNA]</scope>
</reference>
<gene>
    <name evidence="2" type="ORF">A2469_02475</name>
</gene>
<proteinExistence type="predicted"/>
<comment type="caution">
    <text evidence="2">The sequence shown here is derived from an EMBL/GenBank/DDBJ whole genome shotgun (WGS) entry which is preliminary data.</text>
</comment>
<dbReference type="EMBL" id="MFQY01000048">
    <property type="protein sequence ID" value="OGH89406.1"/>
    <property type="molecule type" value="Genomic_DNA"/>
</dbReference>
<evidence type="ECO:0000313" key="3">
    <source>
        <dbReference type="Proteomes" id="UP000178895"/>
    </source>
</evidence>
<evidence type="ECO:0000313" key="2">
    <source>
        <dbReference type="EMBL" id="OGH89406.1"/>
    </source>
</evidence>
<dbReference type="AlphaFoldDB" id="A0A1F6NZS1"/>
<accession>A0A1F6NZS1</accession>
<sequence>MKVKTVRGIDSKGNKKKPQASRGHEGRGTAECRLLLLRPAAAFVEDHGAFHRSERGFFHESVGLRFFVVRHGTHGVPEVVFLPGDIEQLLITGQVDGHLATEVLGAAVRRARTQHQTKDPENQIANFHLFLHCSCHRYDDTVK</sequence>
<evidence type="ECO:0000256" key="1">
    <source>
        <dbReference type="SAM" id="MobiDB-lite"/>
    </source>
</evidence>
<organism evidence="2 3">
    <name type="scientific">Candidatus Magasanikbacteria bacterium RIFOXYC2_FULL_40_16</name>
    <dbReference type="NCBI Taxonomy" id="1798703"/>
    <lineage>
        <taxon>Bacteria</taxon>
        <taxon>Candidatus Magasanikiibacteriota</taxon>
    </lineage>
</organism>
<feature type="region of interest" description="Disordered" evidence="1">
    <location>
        <begin position="1"/>
        <end position="27"/>
    </location>
</feature>
<protein>
    <submittedName>
        <fullName evidence="2">Uncharacterized protein</fullName>
    </submittedName>
</protein>
<dbReference type="Proteomes" id="UP000178895">
    <property type="component" value="Unassembled WGS sequence"/>
</dbReference>
<name>A0A1F6NZS1_9BACT</name>